<dbReference type="RefSeq" id="WP_248590798.1">
    <property type="nucleotide sequence ID" value="NZ_BAABEB010000039.1"/>
</dbReference>
<accession>A0ABY4L4R8</accession>
<dbReference type="EMBL" id="CP051627">
    <property type="protein sequence ID" value="UPT22315.1"/>
    <property type="molecule type" value="Genomic_DNA"/>
</dbReference>
<sequence length="181" mass="19608">MNRTRSRGWMLFAATLLFLTGAVNLIQGIFALFLRDYLFITGGEAFFFTLTPWGLLLGLWGLLLLGAGFALTSGRSWARTLGVVLLAINVVAQLAFFAANPLWSLVVIAVDLLAIYGLTAGWSSAHAAEEERESGREAEDSYRSGYEAGMREARETREEAPSSGASSGAHIPQPSRGEHAR</sequence>
<evidence type="ECO:0000313" key="5">
    <source>
        <dbReference type="Proteomes" id="UP000832041"/>
    </source>
</evidence>
<organism evidence="4 5">
    <name type="scientific">Thermobifida alba</name>
    <name type="common">Thermomonospora alba</name>
    <dbReference type="NCBI Taxonomy" id="53522"/>
    <lineage>
        <taxon>Bacteria</taxon>
        <taxon>Bacillati</taxon>
        <taxon>Actinomycetota</taxon>
        <taxon>Actinomycetes</taxon>
        <taxon>Streptosporangiales</taxon>
        <taxon>Nocardiopsidaceae</taxon>
        <taxon>Thermobifida</taxon>
    </lineage>
</organism>
<feature type="compositionally biased region" description="Basic and acidic residues" evidence="1">
    <location>
        <begin position="129"/>
        <end position="142"/>
    </location>
</feature>
<evidence type="ECO:0000259" key="3">
    <source>
        <dbReference type="Pfam" id="PF23636"/>
    </source>
</evidence>
<dbReference type="InterPro" id="IPR055568">
    <property type="entry name" value="DUF7144"/>
</dbReference>
<feature type="compositionally biased region" description="Basic and acidic residues" evidence="1">
    <location>
        <begin position="149"/>
        <end position="160"/>
    </location>
</feature>
<dbReference type="Pfam" id="PF23636">
    <property type="entry name" value="DUF7144"/>
    <property type="match status" value="1"/>
</dbReference>
<keyword evidence="2" id="KW-1133">Transmembrane helix</keyword>
<evidence type="ECO:0000256" key="1">
    <source>
        <dbReference type="SAM" id="MobiDB-lite"/>
    </source>
</evidence>
<keyword evidence="2" id="KW-0812">Transmembrane</keyword>
<evidence type="ECO:0000313" key="4">
    <source>
        <dbReference type="EMBL" id="UPT22315.1"/>
    </source>
</evidence>
<gene>
    <name evidence="4" type="ORF">FOF52_16195</name>
</gene>
<feature type="transmembrane region" description="Helical" evidence="2">
    <location>
        <begin position="12"/>
        <end position="33"/>
    </location>
</feature>
<feature type="transmembrane region" description="Helical" evidence="2">
    <location>
        <begin position="77"/>
        <end position="96"/>
    </location>
</feature>
<keyword evidence="2" id="KW-0472">Membrane</keyword>
<reference evidence="4 5" key="1">
    <citation type="submission" date="2020-04" db="EMBL/GenBank/DDBJ databases">
        <title>Thermobifida alba genome sequencing and assembly.</title>
        <authorList>
            <person name="Luzics S."/>
            <person name="Horvath B."/>
            <person name="Nagy I."/>
            <person name="Toth A."/>
            <person name="Nagy I."/>
            <person name="Kukolya J."/>
        </authorList>
    </citation>
    <scope>NUCLEOTIDE SEQUENCE [LARGE SCALE GENOMIC DNA]</scope>
    <source>
        <strain evidence="4 5">DSM 43795</strain>
    </source>
</reference>
<evidence type="ECO:0000256" key="2">
    <source>
        <dbReference type="SAM" id="Phobius"/>
    </source>
</evidence>
<proteinExistence type="predicted"/>
<keyword evidence="5" id="KW-1185">Reference proteome</keyword>
<feature type="transmembrane region" description="Helical" evidence="2">
    <location>
        <begin position="45"/>
        <end position="65"/>
    </location>
</feature>
<feature type="transmembrane region" description="Helical" evidence="2">
    <location>
        <begin position="102"/>
        <end position="122"/>
    </location>
</feature>
<feature type="region of interest" description="Disordered" evidence="1">
    <location>
        <begin position="129"/>
        <end position="181"/>
    </location>
</feature>
<protein>
    <recommendedName>
        <fullName evidence="3">DUF7144 domain-containing protein</fullName>
    </recommendedName>
</protein>
<name>A0ABY4L4R8_THEAE</name>
<dbReference type="Proteomes" id="UP000832041">
    <property type="component" value="Chromosome"/>
</dbReference>
<feature type="domain" description="DUF7144" evidence="3">
    <location>
        <begin position="9"/>
        <end position="122"/>
    </location>
</feature>